<name>A0AAV9WWK1_9PEZI</name>
<feature type="region of interest" description="Disordered" evidence="3">
    <location>
        <begin position="346"/>
        <end position="397"/>
    </location>
</feature>
<gene>
    <name evidence="5" type="ORF">TWF694_004929</name>
</gene>
<keyword evidence="2" id="KW-0131">Cell cycle</keyword>
<feature type="compositionally biased region" description="Basic and acidic residues" evidence="3">
    <location>
        <begin position="72"/>
        <end position="87"/>
    </location>
</feature>
<sequence>MGRPKKSAASTAKTLRSSKSTSALKNAATSSTPALVFKSSKITRWSEKKKTEDGGVSSVTVKVDVESTAVVKVDEEVAGKKSQESKTKSSIPVTPRKKKRGIEEEEEDSVTPVTKRVKSNGPSDEDAATITTPSKPESFSSDITVSAPPPTPLSTSITSDTSTAVTESNEQDSRKPLVLPKRIARLAAIHSSIISLLLVHYATHSHSQPAILSEYLTQISRNAGTNVSLVDLQRVTTLSQKTIRLILVEGRGNAIELVNGVSGNISNLGPQFKTRVEKWWKEISTDKDEGEALDEIELAAILPQKSPHANLTPPVTPSKPIKTIQPLSKGQRRLLDLKSFTLTKQTSLSPSPVKKQENILSPSNSPSLSSRNSSLLERIRAKAQAAKSAAPPPPPEVQKRRTALQWLEAIIPILLQLTTPASTDILGKNKKTKLTVPSTTSYPMSTIVQNVKTSLQKPISRQEVEASLRVLADEVASEFVKIVEWKGDSTGNPLVGVVFDRNGRHKVENWKYVEEDSV</sequence>
<comment type="similarity">
    <text evidence="1">Belongs to the Cdt1 family.</text>
</comment>
<evidence type="ECO:0000256" key="2">
    <source>
        <dbReference type="ARBA" id="ARBA00023306"/>
    </source>
</evidence>
<evidence type="ECO:0000256" key="1">
    <source>
        <dbReference type="ARBA" id="ARBA00008356"/>
    </source>
</evidence>
<reference evidence="5 6" key="1">
    <citation type="submission" date="2019-10" db="EMBL/GenBank/DDBJ databases">
        <authorList>
            <person name="Palmer J.M."/>
        </authorList>
    </citation>
    <scope>NUCLEOTIDE SEQUENCE [LARGE SCALE GENOMIC DNA]</scope>
    <source>
        <strain evidence="5 6">TWF694</strain>
    </source>
</reference>
<dbReference type="Pfam" id="PF26121">
    <property type="entry name" value="HTH_CDT1"/>
    <property type="match status" value="1"/>
</dbReference>
<dbReference type="Proteomes" id="UP001365542">
    <property type="component" value="Unassembled WGS sequence"/>
</dbReference>
<dbReference type="Gene3D" id="1.10.10.1420">
    <property type="entry name" value="DNA replication factor Cdt1, C-terminal WH domain"/>
    <property type="match status" value="1"/>
</dbReference>
<dbReference type="InterPro" id="IPR038090">
    <property type="entry name" value="Cdt1_C_WH_dom_sf"/>
</dbReference>
<feature type="domain" description="DNA replication factor Cdt1 C-terminal" evidence="4">
    <location>
        <begin position="374"/>
        <end position="484"/>
    </location>
</feature>
<accession>A0AAV9WWK1</accession>
<dbReference type="EMBL" id="JAVHJO010000016">
    <property type="protein sequence ID" value="KAK6526331.1"/>
    <property type="molecule type" value="Genomic_DNA"/>
</dbReference>
<feature type="compositionally biased region" description="Low complexity" evidence="3">
    <location>
        <begin position="358"/>
        <end position="389"/>
    </location>
</feature>
<evidence type="ECO:0000259" key="4">
    <source>
        <dbReference type="Pfam" id="PF16679"/>
    </source>
</evidence>
<dbReference type="AlphaFoldDB" id="A0AAV9WWK1"/>
<proteinExistence type="inferred from homology"/>
<feature type="compositionally biased region" description="Polar residues" evidence="3">
    <location>
        <begin position="129"/>
        <end position="143"/>
    </location>
</feature>
<feature type="compositionally biased region" description="Polar residues" evidence="3">
    <location>
        <begin position="8"/>
        <end position="32"/>
    </location>
</feature>
<evidence type="ECO:0000313" key="6">
    <source>
        <dbReference type="Proteomes" id="UP001365542"/>
    </source>
</evidence>
<feature type="compositionally biased region" description="Low complexity" evidence="3">
    <location>
        <begin position="153"/>
        <end position="166"/>
    </location>
</feature>
<evidence type="ECO:0000256" key="3">
    <source>
        <dbReference type="SAM" id="MobiDB-lite"/>
    </source>
</evidence>
<keyword evidence="6" id="KW-1185">Reference proteome</keyword>
<feature type="region of interest" description="Disordered" evidence="3">
    <location>
        <begin position="1"/>
        <end position="32"/>
    </location>
</feature>
<feature type="region of interest" description="Disordered" evidence="3">
    <location>
        <begin position="45"/>
        <end position="174"/>
    </location>
</feature>
<dbReference type="InterPro" id="IPR032054">
    <property type="entry name" value="Cdt1_C"/>
</dbReference>
<dbReference type="Pfam" id="PF16679">
    <property type="entry name" value="CDT1_C"/>
    <property type="match status" value="1"/>
</dbReference>
<protein>
    <recommendedName>
        <fullName evidence="4">DNA replication factor Cdt1 C-terminal domain-containing protein</fullName>
    </recommendedName>
</protein>
<comment type="caution">
    <text evidence="5">The sequence shown here is derived from an EMBL/GenBank/DDBJ whole genome shotgun (WGS) entry which is preliminary data.</text>
</comment>
<evidence type="ECO:0000313" key="5">
    <source>
        <dbReference type="EMBL" id="KAK6526331.1"/>
    </source>
</evidence>
<organism evidence="5 6">
    <name type="scientific">Orbilia ellipsospora</name>
    <dbReference type="NCBI Taxonomy" id="2528407"/>
    <lineage>
        <taxon>Eukaryota</taxon>
        <taxon>Fungi</taxon>
        <taxon>Dikarya</taxon>
        <taxon>Ascomycota</taxon>
        <taxon>Pezizomycotina</taxon>
        <taxon>Orbiliomycetes</taxon>
        <taxon>Orbiliales</taxon>
        <taxon>Orbiliaceae</taxon>
        <taxon>Orbilia</taxon>
    </lineage>
</organism>